<accession>A0A5C3MVF4</accession>
<evidence type="ECO:0000256" key="1">
    <source>
        <dbReference type="SAM" id="MobiDB-lite"/>
    </source>
</evidence>
<evidence type="ECO:0000313" key="2">
    <source>
        <dbReference type="EMBL" id="TFK48822.1"/>
    </source>
</evidence>
<dbReference type="Proteomes" id="UP000305948">
    <property type="component" value="Unassembled WGS sequence"/>
</dbReference>
<protein>
    <submittedName>
        <fullName evidence="2">Uncharacterized protein</fullName>
    </submittedName>
</protein>
<dbReference type="EMBL" id="ML213518">
    <property type="protein sequence ID" value="TFK48822.1"/>
    <property type="molecule type" value="Genomic_DNA"/>
</dbReference>
<evidence type="ECO:0000313" key="3">
    <source>
        <dbReference type="Proteomes" id="UP000305948"/>
    </source>
</evidence>
<name>A0A5C3MVF4_9AGAM</name>
<reference evidence="2 3" key="1">
    <citation type="journal article" date="2019" name="Nat. Ecol. Evol.">
        <title>Megaphylogeny resolves global patterns of mushroom evolution.</title>
        <authorList>
            <person name="Varga T."/>
            <person name="Krizsan K."/>
            <person name="Foldi C."/>
            <person name="Dima B."/>
            <person name="Sanchez-Garcia M."/>
            <person name="Sanchez-Ramirez S."/>
            <person name="Szollosi G.J."/>
            <person name="Szarkandi J.G."/>
            <person name="Papp V."/>
            <person name="Albert L."/>
            <person name="Andreopoulos W."/>
            <person name="Angelini C."/>
            <person name="Antonin V."/>
            <person name="Barry K.W."/>
            <person name="Bougher N.L."/>
            <person name="Buchanan P."/>
            <person name="Buyck B."/>
            <person name="Bense V."/>
            <person name="Catcheside P."/>
            <person name="Chovatia M."/>
            <person name="Cooper J."/>
            <person name="Damon W."/>
            <person name="Desjardin D."/>
            <person name="Finy P."/>
            <person name="Geml J."/>
            <person name="Haridas S."/>
            <person name="Hughes K."/>
            <person name="Justo A."/>
            <person name="Karasinski D."/>
            <person name="Kautmanova I."/>
            <person name="Kiss B."/>
            <person name="Kocsube S."/>
            <person name="Kotiranta H."/>
            <person name="LaButti K.M."/>
            <person name="Lechner B.E."/>
            <person name="Liimatainen K."/>
            <person name="Lipzen A."/>
            <person name="Lukacs Z."/>
            <person name="Mihaltcheva S."/>
            <person name="Morgado L.N."/>
            <person name="Niskanen T."/>
            <person name="Noordeloos M.E."/>
            <person name="Ohm R.A."/>
            <person name="Ortiz-Santana B."/>
            <person name="Ovrebo C."/>
            <person name="Racz N."/>
            <person name="Riley R."/>
            <person name="Savchenko A."/>
            <person name="Shiryaev A."/>
            <person name="Soop K."/>
            <person name="Spirin V."/>
            <person name="Szebenyi C."/>
            <person name="Tomsovsky M."/>
            <person name="Tulloss R.E."/>
            <person name="Uehling J."/>
            <person name="Grigoriev I.V."/>
            <person name="Vagvolgyi C."/>
            <person name="Papp T."/>
            <person name="Martin F.M."/>
            <person name="Miettinen O."/>
            <person name="Hibbett D.S."/>
            <person name="Nagy L.G."/>
        </authorList>
    </citation>
    <scope>NUCLEOTIDE SEQUENCE [LARGE SCALE GENOMIC DNA]</scope>
    <source>
        <strain evidence="2 3">OMC1185</strain>
    </source>
</reference>
<keyword evidence="3" id="KW-1185">Reference proteome</keyword>
<sequence>MCRLLGMKCSRNRIKPVVNSWTIFIRLRTFTYRRLRFVPDMEPATEPPRVQAFQPAQSMPQTSPSQRHSSDAAAAHLLKEEYTRLPSAPAVEQGFKHLPSPWSPWLKDTVQYHESPDSMTMGRHPSTDSNISSIDHLLDSSSVADASSFEGHASPEQSDSSSVVFCTEPQAFGTNFPPAGVTATPRPSEYYPGPVRHTICLDVSSLSKRGTDVDGASEYTTAEIPVLLDTTKGELSGAVTL</sequence>
<organism evidence="2 3">
    <name type="scientific">Heliocybe sulcata</name>
    <dbReference type="NCBI Taxonomy" id="5364"/>
    <lineage>
        <taxon>Eukaryota</taxon>
        <taxon>Fungi</taxon>
        <taxon>Dikarya</taxon>
        <taxon>Basidiomycota</taxon>
        <taxon>Agaricomycotina</taxon>
        <taxon>Agaricomycetes</taxon>
        <taxon>Gloeophyllales</taxon>
        <taxon>Gloeophyllaceae</taxon>
        <taxon>Heliocybe</taxon>
    </lineage>
</organism>
<proteinExistence type="predicted"/>
<gene>
    <name evidence="2" type="ORF">OE88DRAFT_510065</name>
</gene>
<feature type="region of interest" description="Disordered" evidence="1">
    <location>
        <begin position="143"/>
        <end position="162"/>
    </location>
</feature>
<dbReference type="AlphaFoldDB" id="A0A5C3MVF4"/>